<organism evidence="1 2">
    <name type="scientific">Flavobacterium segetis</name>
    <dbReference type="NCBI Taxonomy" id="271157"/>
    <lineage>
        <taxon>Bacteria</taxon>
        <taxon>Pseudomonadati</taxon>
        <taxon>Bacteroidota</taxon>
        <taxon>Flavobacteriia</taxon>
        <taxon>Flavobacteriales</taxon>
        <taxon>Flavobacteriaceae</taxon>
        <taxon>Flavobacterium</taxon>
    </lineage>
</organism>
<evidence type="ECO:0000313" key="2">
    <source>
        <dbReference type="Proteomes" id="UP000184036"/>
    </source>
</evidence>
<proteinExistence type="predicted"/>
<dbReference type="EMBL" id="FQWE01000005">
    <property type="protein sequence ID" value="SHG18275.1"/>
    <property type="molecule type" value="Genomic_DNA"/>
</dbReference>
<dbReference type="Proteomes" id="UP000184036">
    <property type="component" value="Unassembled WGS sequence"/>
</dbReference>
<dbReference type="AlphaFoldDB" id="A0A1M5HQS0"/>
<accession>A0A1M5HQS0</accession>
<reference evidence="2" key="1">
    <citation type="submission" date="2016-11" db="EMBL/GenBank/DDBJ databases">
        <authorList>
            <person name="Varghese N."/>
            <person name="Submissions S."/>
        </authorList>
    </citation>
    <scope>NUCLEOTIDE SEQUENCE [LARGE SCALE GENOMIC DNA]</scope>
    <source>
        <strain evidence="2">DSM 19741</strain>
    </source>
</reference>
<protein>
    <submittedName>
        <fullName evidence="1">Uncharacterized protein</fullName>
    </submittedName>
</protein>
<evidence type="ECO:0000313" key="1">
    <source>
        <dbReference type="EMBL" id="SHG18275.1"/>
    </source>
</evidence>
<name>A0A1M5HQS0_9FLAO</name>
<keyword evidence="2" id="KW-1185">Reference proteome</keyword>
<gene>
    <name evidence="1" type="ORF">SAMN05444396_105255</name>
</gene>
<sequence length="31" mass="3724">MILYTDLPIITVDFNLKTIFWFTSKTVEENM</sequence>
<dbReference type="STRING" id="271157.SAMN05444396_105255"/>